<dbReference type="InterPro" id="IPR003594">
    <property type="entry name" value="HATPase_dom"/>
</dbReference>
<evidence type="ECO:0000256" key="5">
    <source>
        <dbReference type="ARBA" id="ARBA00022553"/>
    </source>
</evidence>
<dbReference type="FunFam" id="3.30.565.10:FF:000006">
    <property type="entry name" value="Sensor histidine kinase WalK"/>
    <property type="match status" value="1"/>
</dbReference>
<name>A0A1M5Y8N8_9CLOT</name>
<dbReference type="Pfam" id="PF00512">
    <property type="entry name" value="HisKA"/>
    <property type="match status" value="1"/>
</dbReference>
<evidence type="ECO:0000256" key="2">
    <source>
        <dbReference type="ARBA" id="ARBA00004651"/>
    </source>
</evidence>
<reference evidence="17 18" key="1">
    <citation type="submission" date="2016-11" db="EMBL/GenBank/DDBJ databases">
        <authorList>
            <person name="Jaros S."/>
            <person name="Januszkiewicz K."/>
            <person name="Wedrychowicz H."/>
        </authorList>
    </citation>
    <scope>NUCLEOTIDE SEQUENCE [LARGE SCALE GENOMIC DNA]</scope>
    <source>
        <strain evidence="17 18">DSM 3089</strain>
    </source>
</reference>
<feature type="transmembrane region" description="Helical" evidence="14">
    <location>
        <begin position="174"/>
        <end position="193"/>
    </location>
</feature>
<dbReference type="InterPro" id="IPR050398">
    <property type="entry name" value="HssS/ArlS-like"/>
</dbReference>
<evidence type="ECO:0000256" key="6">
    <source>
        <dbReference type="ARBA" id="ARBA00022679"/>
    </source>
</evidence>
<dbReference type="Gene3D" id="1.10.287.130">
    <property type="match status" value="1"/>
</dbReference>
<dbReference type="Pfam" id="PF00672">
    <property type="entry name" value="HAMP"/>
    <property type="match status" value="1"/>
</dbReference>
<evidence type="ECO:0000256" key="3">
    <source>
        <dbReference type="ARBA" id="ARBA00012438"/>
    </source>
</evidence>
<dbReference type="OrthoDB" id="9813151at2"/>
<evidence type="ECO:0000256" key="11">
    <source>
        <dbReference type="ARBA" id="ARBA00022989"/>
    </source>
</evidence>
<evidence type="ECO:0000256" key="1">
    <source>
        <dbReference type="ARBA" id="ARBA00000085"/>
    </source>
</evidence>
<keyword evidence="5" id="KW-0597">Phosphoprotein</keyword>
<dbReference type="PROSITE" id="PS50885">
    <property type="entry name" value="HAMP"/>
    <property type="match status" value="1"/>
</dbReference>
<dbReference type="PANTHER" id="PTHR45528">
    <property type="entry name" value="SENSOR HISTIDINE KINASE CPXA"/>
    <property type="match status" value="1"/>
</dbReference>
<evidence type="ECO:0000256" key="9">
    <source>
        <dbReference type="ARBA" id="ARBA00022777"/>
    </source>
</evidence>
<dbReference type="SUPFAM" id="SSF47384">
    <property type="entry name" value="Homodimeric domain of signal transducing histidine kinase"/>
    <property type="match status" value="1"/>
</dbReference>
<feature type="transmembrane region" description="Helical" evidence="14">
    <location>
        <begin position="12"/>
        <end position="33"/>
    </location>
</feature>
<dbReference type="InterPro" id="IPR003660">
    <property type="entry name" value="HAMP_dom"/>
</dbReference>
<dbReference type="PANTHER" id="PTHR45528:SF1">
    <property type="entry name" value="SENSOR HISTIDINE KINASE CPXA"/>
    <property type="match status" value="1"/>
</dbReference>
<dbReference type="SUPFAM" id="SSF103190">
    <property type="entry name" value="Sensory domain-like"/>
    <property type="match status" value="1"/>
</dbReference>
<dbReference type="RefSeq" id="WP_072832550.1">
    <property type="nucleotide sequence ID" value="NZ_FQXP01000012.1"/>
</dbReference>
<evidence type="ECO:0000256" key="12">
    <source>
        <dbReference type="ARBA" id="ARBA00023012"/>
    </source>
</evidence>
<keyword evidence="6" id="KW-0808">Transferase</keyword>
<keyword evidence="4" id="KW-1003">Cell membrane</keyword>
<proteinExistence type="predicted"/>
<dbReference type="InterPro" id="IPR036097">
    <property type="entry name" value="HisK_dim/P_sf"/>
</dbReference>
<comment type="catalytic activity">
    <reaction evidence="1">
        <text>ATP + protein L-histidine = ADP + protein N-phospho-L-histidine.</text>
        <dbReference type="EC" id="2.7.13.3"/>
    </reaction>
</comment>
<comment type="subcellular location">
    <subcellularLocation>
        <location evidence="2">Cell membrane</location>
        <topology evidence="2">Multi-pass membrane protein</topology>
    </subcellularLocation>
</comment>
<dbReference type="GO" id="GO:0005524">
    <property type="term" value="F:ATP binding"/>
    <property type="evidence" value="ECO:0007669"/>
    <property type="project" value="UniProtKB-KW"/>
</dbReference>
<keyword evidence="12" id="KW-0902">Two-component regulatory system</keyword>
<organism evidence="17 18">
    <name type="scientific">Clostridium collagenovorans DSM 3089</name>
    <dbReference type="NCBI Taxonomy" id="1121306"/>
    <lineage>
        <taxon>Bacteria</taxon>
        <taxon>Bacillati</taxon>
        <taxon>Bacillota</taxon>
        <taxon>Clostridia</taxon>
        <taxon>Eubacteriales</taxon>
        <taxon>Clostridiaceae</taxon>
        <taxon>Clostridium</taxon>
    </lineage>
</organism>
<keyword evidence="8" id="KW-0547">Nucleotide-binding</keyword>
<keyword evidence="18" id="KW-1185">Reference proteome</keyword>
<dbReference type="InterPro" id="IPR036890">
    <property type="entry name" value="HATPase_C_sf"/>
</dbReference>
<accession>A0A1M5Y8N8</accession>
<feature type="domain" description="HAMP" evidence="16">
    <location>
        <begin position="196"/>
        <end position="248"/>
    </location>
</feature>
<dbReference type="EC" id="2.7.13.3" evidence="3"/>
<evidence type="ECO:0000256" key="13">
    <source>
        <dbReference type="ARBA" id="ARBA00023136"/>
    </source>
</evidence>
<keyword evidence="11 14" id="KW-1133">Transmembrane helix</keyword>
<dbReference type="SUPFAM" id="SSF55874">
    <property type="entry name" value="ATPase domain of HSP90 chaperone/DNA topoisomerase II/histidine kinase"/>
    <property type="match status" value="1"/>
</dbReference>
<dbReference type="InterPro" id="IPR003661">
    <property type="entry name" value="HisK_dim/P_dom"/>
</dbReference>
<dbReference type="EMBL" id="FQXP01000012">
    <property type="protein sequence ID" value="SHI08188.1"/>
    <property type="molecule type" value="Genomic_DNA"/>
</dbReference>
<dbReference type="PROSITE" id="PS50109">
    <property type="entry name" value="HIS_KIN"/>
    <property type="match status" value="1"/>
</dbReference>
<evidence type="ECO:0000313" key="18">
    <source>
        <dbReference type="Proteomes" id="UP000184526"/>
    </source>
</evidence>
<dbReference type="FunFam" id="1.10.287.130:FF:000001">
    <property type="entry name" value="Two-component sensor histidine kinase"/>
    <property type="match status" value="1"/>
</dbReference>
<dbReference type="AlphaFoldDB" id="A0A1M5Y8N8"/>
<dbReference type="Pfam" id="PF02518">
    <property type="entry name" value="HATPase_c"/>
    <property type="match status" value="1"/>
</dbReference>
<dbReference type="CDD" id="cd00082">
    <property type="entry name" value="HisKA"/>
    <property type="match status" value="1"/>
</dbReference>
<dbReference type="PRINTS" id="PR00344">
    <property type="entry name" value="BCTRLSENSOR"/>
</dbReference>
<evidence type="ECO:0000256" key="14">
    <source>
        <dbReference type="SAM" id="Phobius"/>
    </source>
</evidence>
<dbReference type="STRING" id="1121306.SAMN02745196_02721"/>
<keyword evidence="9 17" id="KW-0418">Kinase</keyword>
<keyword evidence="13 14" id="KW-0472">Membrane</keyword>
<dbReference type="SMART" id="SM00304">
    <property type="entry name" value="HAMP"/>
    <property type="match status" value="1"/>
</dbReference>
<feature type="domain" description="Histidine kinase" evidence="15">
    <location>
        <begin position="256"/>
        <end position="471"/>
    </location>
</feature>
<dbReference type="Gene3D" id="1.10.8.500">
    <property type="entry name" value="HAMP domain in histidine kinase"/>
    <property type="match status" value="1"/>
</dbReference>
<evidence type="ECO:0000256" key="4">
    <source>
        <dbReference type="ARBA" id="ARBA00022475"/>
    </source>
</evidence>
<dbReference type="GO" id="GO:0000155">
    <property type="term" value="F:phosphorelay sensor kinase activity"/>
    <property type="evidence" value="ECO:0007669"/>
    <property type="project" value="InterPro"/>
</dbReference>
<dbReference type="InterPro" id="IPR005467">
    <property type="entry name" value="His_kinase_dom"/>
</dbReference>
<dbReference type="SUPFAM" id="SSF158472">
    <property type="entry name" value="HAMP domain-like"/>
    <property type="match status" value="1"/>
</dbReference>
<dbReference type="GO" id="GO:0005886">
    <property type="term" value="C:plasma membrane"/>
    <property type="evidence" value="ECO:0007669"/>
    <property type="project" value="UniProtKB-SubCell"/>
</dbReference>
<sequence>MKQKGLFNKMIATSIITISISFIIGSTIMSFWFDNYMMKDKKESVVEQLKIVNDLVIRHSYNDITLDNLESSIEFVAKYLNADIWVLDKAGYLYTTSNYNQVKYIGQQVMGEDLEKLKRGEALEYKGYYEDMYKKPVYTIAVPAKTYYNDFVGVMVANISVDQIIQPLKTIYKVIWISALLLIALWSVILYWFSQRYIIDPLDKITSIAKRIAIGEVDRRVEIESDDEIGELAHSFNYMADFLEKNENNRRRFISDVSHEIRSPITSIKGFIGAVIDGVIPENKQHQYLSMAYEETNRLTRLVNNLLDLSALESGKQSLKYEELDINELIRITVLKFETKISERNLKINVFFEKEKLNVMADRDKLIQVLVNLVDNAIKYASDGGNVKVNVKTKGKKVLVSIYNDGEPIKDEDIKHIWERFYKADKSRTSKVSTGLGLPIVREIITQFGEDIWVNNKDNGVCFNFTLKTVK</sequence>
<evidence type="ECO:0000256" key="10">
    <source>
        <dbReference type="ARBA" id="ARBA00022840"/>
    </source>
</evidence>
<dbReference type="Gene3D" id="3.30.450.20">
    <property type="entry name" value="PAS domain"/>
    <property type="match status" value="1"/>
</dbReference>
<protein>
    <recommendedName>
        <fullName evidence="3">histidine kinase</fullName>
        <ecNumber evidence="3">2.7.13.3</ecNumber>
    </recommendedName>
</protein>
<dbReference type="InterPro" id="IPR029151">
    <property type="entry name" value="Sensor-like_sf"/>
</dbReference>
<dbReference type="CDD" id="cd06225">
    <property type="entry name" value="HAMP"/>
    <property type="match status" value="1"/>
</dbReference>
<evidence type="ECO:0000256" key="8">
    <source>
        <dbReference type="ARBA" id="ARBA00022741"/>
    </source>
</evidence>
<evidence type="ECO:0000313" key="17">
    <source>
        <dbReference type="EMBL" id="SHI08188.1"/>
    </source>
</evidence>
<keyword evidence="7 14" id="KW-0812">Transmembrane</keyword>
<dbReference type="SMART" id="SM00388">
    <property type="entry name" value="HisKA"/>
    <property type="match status" value="1"/>
</dbReference>
<evidence type="ECO:0000259" key="15">
    <source>
        <dbReference type="PROSITE" id="PS50109"/>
    </source>
</evidence>
<gene>
    <name evidence="17" type="ORF">SAMN02745196_02721</name>
</gene>
<evidence type="ECO:0000259" key="16">
    <source>
        <dbReference type="PROSITE" id="PS50885"/>
    </source>
</evidence>
<dbReference type="Proteomes" id="UP000184526">
    <property type="component" value="Unassembled WGS sequence"/>
</dbReference>
<evidence type="ECO:0000256" key="7">
    <source>
        <dbReference type="ARBA" id="ARBA00022692"/>
    </source>
</evidence>
<keyword evidence="10" id="KW-0067">ATP-binding</keyword>
<dbReference type="InterPro" id="IPR004358">
    <property type="entry name" value="Sig_transdc_His_kin-like_C"/>
</dbReference>
<dbReference type="Gene3D" id="3.30.565.10">
    <property type="entry name" value="Histidine kinase-like ATPase, C-terminal domain"/>
    <property type="match status" value="1"/>
</dbReference>
<dbReference type="SMART" id="SM00387">
    <property type="entry name" value="HATPase_c"/>
    <property type="match status" value="1"/>
</dbReference>